<protein>
    <submittedName>
        <fullName evidence="1">Uncharacterized protein</fullName>
    </submittedName>
</protein>
<dbReference type="AlphaFoldDB" id="A0A2U3PXM9"/>
<dbReference type="EMBL" id="LS398110">
    <property type="protein sequence ID" value="SPP93907.1"/>
    <property type="molecule type" value="Genomic_DNA"/>
</dbReference>
<reference evidence="1 2" key="1">
    <citation type="submission" date="2018-03" db="EMBL/GenBank/DDBJ databases">
        <authorList>
            <person name="Gully D."/>
        </authorList>
    </citation>
    <scope>NUCLEOTIDE SEQUENCE [LARGE SCALE GENOMIC DNA]</scope>
    <source>
        <strain evidence="1">ORS3257</strain>
    </source>
</reference>
<accession>A0A2U3PXM9</accession>
<dbReference type="Proteomes" id="UP000246085">
    <property type="component" value="Chromosome BRAD3257"/>
</dbReference>
<sequence length="26" mass="3112">MADYILKINSHYNIKSSIIFNKINRD</sequence>
<gene>
    <name evidence="1" type="ORF">BRAD3257_2844</name>
</gene>
<organism evidence="1 2">
    <name type="scientific">Bradyrhizobium vignae</name>
    <dbReference type="NCBI Taxonomy" id="1549949"/>
    <lineage>
        <taxon>Bacteria</taxon>
        <taxon>Pseudomonadati</taxon>
        <taxon>Pseudomonadota</taxon>
        <taxon>Alphaproteobacteria</taxon>
        <taxon>Hyphomicrobiales</taxon>
        <taxon>Nitrobacteraceae</taxon>
        <taxon>Bradyrhizobium</taxon>
    </lineage>
</organism>
<name>A0A2U3PXM9_9BRAD</name>
<evidence type="ECO:0000313" key="2">
    <source>
        <dbReference type="Proteomes" id="UP000246085"/>
    </source>
</evidence>
<dbReference type="KEGG" id="bvz:BRAD3257_2844"/>
<proteinExistence type="predicted"/>
<evidence type="ECO:0000313" key="1">
    <source>
        <dbReference type="EMBL" id="SPP93907.1"/>
    </source>
</evidence>